<organism evidence="1 2">
    <name type="scientific">Leptospira santarosai str. CBC1416</name>
    <dbReference type="NCBI Taxonomy" id="1193059"/>
    <lineage>
        <taxon>Bacteria</taxon>
        <taxon>Pseudomonadati</taxon>
        <taxon>Spirochaetota</taxon>
        <taxon>Spirochaetia</taxon>
        <taxon>Leptospirales</taxon>
        <taxon>Leptospiraceae</taxon>
        <taxon>Leptospira</taxon>
    </lineage>
</organism>
<name>M6VMT7_9LEPT</name>
<dbReference type="AlphaFoldDB" id="M6VMT7"/>
<accession>M6VMT7</accession>
<proteinExistence type="predicted"/>
<gene>
    <name evidence="1" type="ORF">LEP1GSC161_4209</name>
</gene>
<evidence type="ECO:0000313" key="1">
    <source>
        <dbReference type="EMBL" id="EMO58802.1"/>
    </source>
</evidence>
<protein>
    <submittedName>
        <fullName evidence="1">Uncharacterized protein</fullName>
    </submittedName>
</protein>
<comment type="caution">
    <text evidence="1">The sequence shown here is derived from an EMBL/GenBank/DDBJ whole genome shotgun (WGS) entry which is preliminary data.</text>
</comment>
<dbReference type="EMBL" id="AKWE02000063">
    <property type="protein sequence ID" value="EMO58802.1"/>
    <property type="molecule type" value="Genomic_DNA"/>
</dbReference>
<sequence>MTKRRIDSRKPERVRSIIVFLKSTSRLRRNRIEIFPESLSGTLSKSVLFPQMPRRVKEGSNRVNESL</sequence>
<reference evidence="1 2" key="1">
    <citation type="submission" date="2013-01" db="EMBL/GenBank/DDBJ databases">
        <authorList>
            <person name="Harkins D.M."/>
            <person name="Durkin A.S."/>
            <person name="Brinkac L.M."/>
            <person name="Haft D.H."/>
            <person name="Selengut J.D."/>
            <person name="Sanka R."/>
            <person name="DePew J."/>
            <person name="Purushe J."/>
            <person name="Matthias M.A."/>
            <person name="Vinetz J.M."/>
            <person name="Sutton G.G."/>
            <person name="Nierman W.C."/>
            <person name="Fouts D.E."/>
        </authorList>
    </citation>
    <scope>NUCLEOTIDE SEQUENCE [LARGE SCALE GENOMIC DNA]</scope>
    <source>
        <strain evidence="1 2">CBC1416</strain>
    </source>
</reference>
<evidence type="ECO:0000313" key="2">
    <source>
        <dbReference type="Proteomes" id="UP000012149"/>
    </source>
</evidence>
<dbReference type="Proteomes" id="UP000012149">
    <property type="component" value="Unassembled WGS sequence"/>
</dbReference>